<evidence type="ECO:0000313" key="18">
    <source>
        <dbReference type="EMBL" id="KHJ90704.1"/>
    </source>
</evidence>
<keyword evidence="6" id="KW-0479">Metal-binding</keyword>
<keyword evidence="10 15" id="KW-1133">Transmembrane helix</keyword>
<evidence type="ECO:0000256" key="13">
    <source>
        <dbReference type="ARBA" id="ARBA00023180"/>
    </source>
</evidence>
<dbReference type="InterPro" id="IPR053973">
    <property type="entry name" value="ERMP1-like_C"/>
</dbReference>
<sequence length="840" mass="94578">MWLLKKKDDNALMPVEDSSSDKDLEKEFRAKHWVVIILYLIVLMIASVYLHKKLPDPLAADKDNSHFSELRARRFLFQLSNFGPKSAGSEACERLTKNHILAELEKIKTSASAHFMISQQNPSGCFDIDPEFTICYKNVSNVVVRLSKDGKPNRLAILLNCHYDSWPTSSGGSDDLASCALMMELIRLLAHQPNTLKYDLIFLFNGAEESCLQGAHGFITQHSWRHVVRAFINLDASGSGGRELLFQAGPGNQWLLNSYLAAAVHPHCSIIAQEIFQSGMFPADTDSRVLRDHGRVPGLDIAFVQNGYWWHTEFDEARRITPGSLQRAGDNVYATLLHLLNSPYLENPAEFADQKSVFFDFFGLFVVFYSEGVANVINATLIIVVYASAAYHFTKNSDVYMTAVINYIIVIITMLAVVYIMPHLTLLIWGAMPWYSIHGLVVLIYAIPTFWAGTSTMTFLATRMDQTKKEESAKAIEKVHLVFFATILVICTLRGIASGFIIALILLQVIESLLPLATEWGTIVVHLIVSMPSYIMGRTRSNPELLIAVVSNIPSFVIVLSLLPILTLTRSNRTQEETKLIKVTLQPFGCVSSSETSADVCGFFQPIRMMQHANRLFYNKDNGIRVRDSQLYVIAQDYRGAEDIPFIDGNFTEPKCQYENNLYCEVPLYFPVSNRIPARYVRYRSFDDRPELPATKINLIHKEEASTRLNYDFSVQGSSQISIFIIPQSGWQIVNCSISGPKPELSDEPLFIFLTCNGVNCGDWMFRITLKRMEHSFYRSSGPDPLHAQIDNRLVSKNVTRLIIEVDCAATEATIHPRKCGALTGARKVAFENTSIVYLH</sequence>
<dbReference type="FunFam" id="3.40.630.10:FF:000008">
    <property type="entry name" value="Endoplasmic reticulum metallopeptidase 1"/>
    <property type="match status" value="1"/>
</dbReference>
<dbReference type="GO" id="GO:0006508">
    <property type="term" value="P:proteolysis"/>
    <property type="evidence" value="ECO:0007669"/>
    <property type="project" value="UniProtKB-KW"/>
</dbReference>
<dbReference type="AlphaFoldDB" id="A0A0B1T0G0"/>
<keyword evidence="5 15" id="KW-0812">Transmembrane</keyword>
<dbReference type="Gene3D" id="3.40.630.10">
    <property type="entry name" value="Zn peptidases"/>
    <property type="match status" value="1"/>
</dbReference>
<comment type="similarity">
    <text evidence="3">Belongs to the peptidase M28 family.</text>
</comment>
<accession>A0A0B1T0G0</accession>
<keyword evidence="11" id="KW-0482">Metalloprotease</keyword>
<keyword evidence="13" id="KW-0325">Glycoprotein</keyword>
<evidence type="ECO:0000256" key="15">
    <source>
        <dbReference type="SAM" id="Phobius"/>
    </source>
</evidence>
<dbReference type="OrthoDB" id="7887808at2759"/>
<dbReference type="Pfam" id="PF04389">
    <property type="entry name" value="Peptidase_M28"/>
    <property type="match status" value="1"/>
</dbReference>
<keyword evidence="8" id="KW-0256">Endoplasmic reticulum</keyword>
<dbReference type="GO" id="GO:0005789">
    <property type="term" value="C:endoplasmic reticulum membrane"/>
    <property type="evidence" value="ECO:0007669"/>
    <property type="project" value="UniProtKB-SubCell"/>
</dbReference>
<gene>
    <name evidence="18" type="ORF">OESDEN_09445</name>
</gene>
<evidence type="ECO:0000256" key="6">
    <source>
        <dbReference type="ARBA" id="ARBA00022723"/>
    </source>
</evidence>
<keyword evidence="7" id="KW-0378">Hydrolase</keyword>
<evidence type="ECO:0000256" key="1">
    <source>
        <dbReference type="ARBA" id="ARBA00001947"/>
    </source>
</evidence>
<feature type="transmembrane region" description="Helical" evidence="15">
    <location>
        <begin position="434"/>
        <end position="460"/>
    </location>
</feature>
<evidence type="ECO:0000256" key="10">
    <source>
        <dbReference type="ARBA" id="ARBA00022989"/>
    </source>
</evidence>
<keyword evidence="4" id="KW-0645">Protease</keyword>
<dbReference type="PANTHER" id="PTHR12147">
    <property type="entry name" value="METALLOPEPTIDASE M28 FAMILY MEMBER"/>
    <property type="match status" value="1"/>
</dbReference>
<dbReference type="SUPFAM" id="SSF53187">
    <property type="entry name" value="Zn-dependent exopeptidases"/>
    <property type="match status" value="1"/>
</dbReference>
<evidence type="ECO:0000256" key="9">
    <source>
        <dbReference type="ARBA" id="ARBA00022833"/>
    </source>
</evidence>
<evidence type="ECO:0000256" key="2">
    <source>
        <dbReference type="ARBA" id="ARBA00004477"/>
    </source>
</evidence>
<feature type="transmembrane region" description="Helical" evidence="15">
    <location>
        <begin position="32"/>
        <end position="50"/>
    </location>
</feature>
<dbReference type="CDD" id="cd03875">
    <property type="entry name" value="M28_Fxna_like"/>
    <property type="match status" value="1"/>
</dbReference>
<feature type="transmembrane region" description="Helical" evidence="15">
    <location>
        <begin position="481"/>
        <end position="507"/>
    </location>
</feature>
<dbReference type="GO" id="GO:0046872">
    <property type="term" value="F:metal ion binding"/>
    <property type="evidence" value="ECO:0007669"/>
    <property type="project" value="UniProtKB-KW"/>
</dbReference>
<comment type="cofactor">
    <cofactor evidence="1">
        <name>Zn(2+)</name>
        <dbReference type="ChEBI" id="CHEBI:29105"/>
    </cofactor>
</comment>
<keyword evidence="12 15" id="KW-0472">Membrane</keyword>
<evidence type="ECO:0000313" key="19">
    <source>
        <dbReference type="Proteomes" id="UP000053660"/>
    </source>
</evidence>
<evidence type="ECO:0000256" key="5">
    <source>
        <dbReference type="ARBA" id="ARBA00022692"/>
    </source>
</evidence>
<feature type="transmembrane region" description="Helical" evidence="15">
    <location>
        <begin position="513"/>
        <end position="533"/>
    </location>
</feature>
<dbReference type="EMBL" id="KN552747">
    <property type="protein sequence ID" value="KHJ90704.1"/>
    <property type="molecule type" value="Genomic_DNA"/>
</dbReference>
<protein>
    <recommendedName>
        <fullName evidence="14">FXNA-like protease</fullName>
    </recommendedName>
</protein>
<feature type="domain" description="Peptidase M28" evidence="16">
    <location>
        <begin position="141"/>
        <end position="334"/>
    </location>
</feature>
<keyword evidence="19" id="KW-1185">Reference proteome</keyword>
<evidence type="ECO:0000256" key="8">
    <source>
        <dbReference type="ARBA" id="ARBA00022824"/>
    </source>
</evidence>
<dbReference type="GO" id="GO:0008235">
    <property type="term" value="F:metalloexopeptidase activity"/>
    <property type="evidence" value="ECO:0007669"/>
    <property type="project" value="InterPro"/>
</dbReference>
<evidence type="ECO:0000256" key="14">
    <source>
        <dbReference type="ARBA" id="ARBA00078796"/>
    </source>
</evidence>
<dbReference type="Proteomes" id="UP000053660">
    <property type="component" value="Unassembled WGS sequence"/>
</dbReference>
<evidence type="ECO:0000256" key="3">
    <source>
        <dbReference type="ARBA" id="ARBA00010918"/>
    </source>
</evidence>
<dbReference type="InterPro" id="IPR048024">
    <property type="entry name" value="Fxna-like_M28_dom"/>
</dbReference>
<comment type="subcellular location">
    <subcellularLocation>
        <location evidence="2">Endoplasmic reticulum membrane</location>
        <topology evidence="2">Multi-pass membrane protein</topology>
    </subcellularLocation>
</comment>
<evidence type="ECO:0000259" key="16">
    <source>
        <dbReference type="Pfam" id="PF04389"/>
    </source>
</evidence>
<dbReference type="PANTHER" id="PTHR12147:SF11">
    <property type="entry name" value="ENDOPLASMIC RETICULUM METALLOPEPTIDASE 1-B-RELATED"/>
    <property type="match status" value="1"/>
</dbReference>
<evidence type="ECO:0000256" key="4">
    <source>
        <dbReference type="ARBA" id="ARBA00022670"/>
    </source>
</evidence>
<dbReference type="InterPro" id="IPR045175">
    <property type="entry name" value="M28_fam"/>
</dbReference>
<dbReference type="InterPro" id="IPR007484">
    <property type="entry name" value="Peptidase_M28"/>
</dbReference>
<feature type="transmembrane region" description="Helical" evidence="15">
    <location>
        <begin position="361"/>
        <end position="387"/>
    </location>
</feature>
<feature type="domain" description="Endoplasmic reticulum metallopeptidase 1-like C-terminal" evidence="17">
    <location>
        <begin position="609"/>
        <end position="774"/>
    </location>
</feature>
<keyword evidence="9" id="KW-0862">Zinc</keyword>
<proteinExistence type="inferred from homology"/>
<evidence type="ECO:0000256" key="11">
    <source>
        <dbReference type="ARBA" id="ARBA00023049"/>
    </source>
</evidence>
<name>A0A0B1T0G0_OESDE</name>
<dbReference type="Pfam" id="PF22248">
    <property type="entry name" value="ERMP1_C"/>
    <property type="match status" value="1"/>
</dbReference>
<evidence type="ECO:0000256" key="12">
    <source>
        <dbReference type="ARBA" id="ARBA00023136"/>
    </source>
</evidence>
<organism evidence="18 19">
    <name type="scientific">Oesophagostomum dentatum</name>
    <name type="common">Nodular worm</name>
    <dbReference type="NCBI Taxonomy" id="61180"/>
    <lineage>
        <taxon>Eukaryota</taxon>
        <taxon>Metazoa</taxon>
        <taxon>Ecdysozoa</taxon>
        <taxon>Nematoda</taxon>
        <taxon>Chromadorea</taxon>
        <taxon>Rhabditida</taxon>
        <taxon>Rhabditina</taxon>
        <taxon>Rhabditomorpha</taxon>
        <taxon>Strongyloidea</taxon>
        <taxon>Strongylidae</taxon>
        <taxon>Oesophagostomum</taxon>
    </lineage>
</organism>
<feature type="transmembrane region" description="Helical" evidence="15">
    <location>
        <begin position="545"/>
        <end position="566"/>
    </location>
</feature>
<evidence type="ECO:0000259" key="17">
    <source>
        <dbReference type="Pfam" id="PF22248"/>
    </source>
</evidence>
<reference evidence="18 19" key="1">
    <citation type="submission" date="2014-03" db="EMBL/GenBank/DDBJ databases">
        <title>Draft genome of the hookworm Oesophagostomum dentatum.</title>
        <authorList>
            <person name="Mitreva M."/>
        </authorList>
    </citation>
    <scope>NUCLEOTIDE SEQUENCE [LARGE SCALE GENOMIC DNA]</scope>
    <source>
        <strain evidence="18 19">OD-Hann</strain>
    </source>
</reference>
<feature type="transmembrane region" description="Helical" evidence="15">
    <location>
        <begin position="399"/>
        <end position="422"/>
    </location>
</feature>
<evidence type="ECO:0000256" key="7">
    <source>
        <dbReference type="ARBA" id="ARBA00022801"/>
    </source>
</evidence>